<feature type="region of interest" description="Disordered" evidence="1">
    <location>
        <begin position="313"/>
        <end position="333"/>
    </location>
</feature>
<comment type="caution">
    <text evidence="2">The sequence shown here is derived from an EMBL/GenBank/DDBJ whole genome shotgun (WGS) entry which is preliminary data.</text>
</comment>
<accession>A0A540NQY8</accession>
<dbReference type="EMBL" id="VIEB01000011">
    <property type="protein sequence ID" value="TQE13427.1"/>
    <property type="molecule type" value="Genomic_DNA"/>
</dbReference>
<organism evidence="2 3">
    <name type="scientific">Malus baccata</name>
    <name type="common">Siberian crab apple</name>
    <name type="synonym">Pyrus baccata</name>
    <dbReference type="NCBI Taxonomy" id="106549"/>
    <lineage>
        <taxon>Eukaryota</taxon>
        <taxon>Viridiplantae</taxon>
        <taxon>Streptophyta</taxon>
        <taxon>Embryophyta</taxon>
        <taxon>Tracheophyta</taxon>
        <taxon>Spermatophyta</taxon>
        <taxon>Magnoliopsida</taxon>
        <taxon>eudicotyledons</taxon>
        <taxon>Gunneridae</taxon>
        <taxon>Pentapetalae</taxon>
        <taxon>rosids</taxon>
        <taxon>fabids</taxon>
        <taxon>Rosales</taxon>
        <taxon>Rosaceae</taxon>
        <taxon>Amygdaloideae</taxon>
        <taxon>Maleae</taxon>
        <taxon>Malus</taxon>
    </lineage>
</organism>
<proteinExistence type="predicted"/>
<sequence>MGLGSDEAEPPQLPLFSAPPFHSHEPSGTLTPPHPSSVSVPFRWEEQPGKPRPCTALATLQNPTDFSQKCLELPPRLLLEAKQLSPTTVLEGPYVGRPRFQSSSFRMECYGGFSPERGGGLGALVLSRKGKERGWFDSWGRRVLKGKRDVGGASYVFPSSVDGESDGGGSVGGESGRMKLKKKVPRITRVGSFSSLSHDKPHFWATVKQSLKQAVPWKNRKFKKDGNTATAAGAENRDGAELRGILLWVRVYEGEREGTNAGDEARSCDDRLLSDEHPELLHHCHLSGVCTFEFVRVSDPLRRLSYDLQSCKEMEGTRNGSASQEDPGEGTGH</sequence>
<feature type="region of interest" description="Disordered" evidence="1">
    <location>
        <begin position="1"/>
        <end position="47"/>
    </location>
</feature>
<dbReference type="Proteomes" id="UP000315295">
    <property type="component" value="Unassembled WGS sequence"/>
</dbReference>
<name>A0A540NQY8_MALBA</name>
<dbReference type="AlphaFoldDB" id="A0A540NQY8"/>
<keyword evidence="3" id="KW-1185">Reference proteome</keyword>
<evidence type="ECO:0000313" key="3">
    <source>
        <dbReference type="Proteomes" id="UP000315295"/>
    </source>
</evidence>
<evidence type="ECO:0000256" key="1">
    <source>
        <dbReference type="SAM" id="MobiDB-lite"/>
    </source>
</evidence>
<evidence type="ECO:0000313" key="2">
    <source>
        <dbReference type="EMBL" id="TQE13427.1"/>
    </source>
</evidence>
<dbReference type="PANTHER" id="PTHR34371:SF2">
    <property type="entry name" value="DUF688 FAMILY PROTEIN"/>
    <property type="match status" value="1"/>
</dbReference>
<dbReference type="PANTHER" id="PTHR34371">
    <property type="entry name" value="OS01G0551000 PROTEIN"/>
    <property type="match status" value="1"/>
</dbReference>
<gene>
    <name evidence="2" type="ORF">C1H46_000994</name>
</gene>
<protein>
    <submittedName>
        <fullName evidence="2">Uncharacterized protein</fullName>
    </submittedName>
</protein>
<reference evidence="2 3" key="1">
    <citation type="journal article" date="2019" name="G3 (Bethesda)">
        <title>Sequencing of a Wild Apple (Malus baccata) Genome Unravels the Differences Between Cultivated and Wild Apple Species Regarding Disease Resistance and Cold Tolerance.</title>
        <authorList>
            <person name="Chen X."/>
        </authorList>
    </citation>
    <scope>NUCLEOTIDE SEQUENCE [LARGE SCALE GENOMIC DNA]</scope>
    <source>
        <strain evidence="3">cv. Shandingzi</strain>
        <tissue evidence="2">Leaves</tissue>
    </source>
</reference>